<evidence type="ECO:0008006" key="6">
    <source>
        <dbReference type="Google" id="ProtNLM"/>
    </source>
</evidence>
<name>A0AA48L6C7_9TREE</name>
<protein>
    <recommendedName>
        <fullName evidence="6">Mid2 domain-containing protein</fullName>
    </recommendedName>
</protein>
<keyword evidence="2" id="KW-1133">Transmembrane helix</keyword>
<gene>
    <name evidence="4" type="ORF">CcaverHIS019_0503800</name>
</gene>
<feature type="region of interest" description="Disordered" evidence="1">
    <location>
        <begin position="440"/>
        <end position="488"/>
    </location>
</feature>
<feature type="signal peptide" evidence="3">
    <location>
        <begin position="1"/>
        <end position="18"/>
    </location>
</feature>
<keyword evidence="3" id="KW-0732">Signal</keyword>
<dbReference type="GeneID" id="85496622"/>
<accession>A0AA48L6C7</accession>
<keyword evidence="2" id="KW-0812">Transmembrane</keyword>
<dbReference type="EMBL" id="AP028216">
    <property type="protein sequence ID" value="BEI92752.1"/>
    <property type="molecule type" value="Genomic_DNA"/>
</dbReference>
<dbReference type="AlphaFoldDB" id="A0AA48L6C7"/>
<proteinExistence type="predicted"/>
<feature type="region of interest" description="Disordered" evidence="1">
    <location>
        <begin position="500"/>
        <end position="614"/>
    </location>
</feature>
<reference evidence="4" key="1">
    <citation type="journal article" date="2023" name="BMC Genomics">
        <title>Chromosome-level genome assemblies of Cutaneotrichosporon spp. (Trichosporonales, Basidiomycota) reveal imbalanced evolution between nucleotide sequences and chromosome synteny.</title>
        <authorList>
            <person name="Kobayashi Y."/>
            <person name="Kayamori A."/>
            <person name="Aoki K."/>
            <person name="Shiwa Y."/>
            <person name="Matsutani M."/>
            <person name="Fujita N."/>
            <person name="Sugita T."/>
            <person name="Iwasaki W."/>
            <person name="Tanaka N."/>
            <person name="Takashima M."/>
        </authorList>
    </citation>
    <scope>NUCLEOTIDE SEQUENCE</scope>
    <source>
        <strain evidence="4">HIS019</strain>
    </source>
</reference>
<evidence type="ECO:0000256" key="3">
    <source>
        <dbReference type="SAM" id="SignalP"/>
    </source>
</evidence>
<organism evidence="4 5">
    <name type="scientific">Cutaneotrichosporon cavernicola</name>
    <dbReference type="NCBI Taxonomy" id="279322"/>
    <lineage>
        <taxon>Eukaryota</taxon>
        <taxon>Fungi</taxon>
        <taxon>Dikarya</taxon>
        <taxon>Basidiomycota</taxon>
        <taxon>Agaricomycotina</taxon>
        <taxon>Tremellomycetes</taxon>
        <taxon>Trichosporonales</taxon>
        <taxon>Trichosporonaceae</taxon>
        <taxon>Cutaneotrichosporon</taxon>
    </lineage>
</organism>
<evidence type="ECO:0000313" key="4">
    <source>
        <dbReference type="EMBL" id="BEI92752.1"/>
    </source>
</evidence>
<keyword evidence="5" id="KW-1185">Reference proteome</keyword>
<sequence>MLPLVVVAVLAVSASAQGFTPNCFFNVSMTDNSPLVLYKPPSAWKSLFINSPLAAWQPGMMGQGVSAHGTFGTGPVINIEYPGTMAWAKGLVGNASTTPVRMDIDNIQQPYPELTGPGFLLTSNDNLAIGAHTVKIALDQSSTDPQAQILFQLFQSMCGVVAETTDPDKVICHTVEFAKDIRNTQVILTGNWQLYQQFGGVGGQPIIDYTSVVANNTPSVKLLPPKGSNYFYLNGTVGNVYGQYSVDIEPTPPYPRQENTFNASNSWDVPGELFYYTPLDPNVDYIVTVTGDQDITKYLGLNSFMYCDYALSNGGSTGSNVNGSTAGSNSTPSPTPGKKTNVGAIAGGVVGGVVAAAAIAALLFFLCRRNRKKDALDVDQGVFNVDDTVDATTPYQPPAVGGAKLAPGEESYSGHPQYGQTMYREPNMAEVGYGAGAGATPLLSPFGSDGRDSRHNSMQSGGPFGDSRQGSGPWPGSDGRQSFNGGSSTAGMGMAGYASGQGSAYDASSHSGYASGHQVSEKSVPAHQRTFRVEHEEDAGGLPMATEDVERLPPTYNPHWLETRTPQPGSLSSTPAGAAPAHKPDVVPDESQIPPAAAAGGSSQQDVVYPVEKS</sequence>
<feature type="compositionally biased region" description="Polar residues" evidence="1">
    <location>
        <begin position="564"/>
        <end position="575"/>
    </location>
</feature>
<evidence type="ECO:0000256" key="2">
    <source>
        <dbReference type="SAM" id="Phobius"/>
    </source>
</evidence>
<keyword evidence="2" id="KW-0472">Membrane</keyword>
<dbReference type="RefSeq" id="XP_060458017.1">
    <property type="nucleotide sequence ID" value="XM_060601532.1"/>
</dbReference>
<evidence type="ECO:0000256" key="1">
    <source>
        <dbReference type="SAM" id="MobiDB-lite"/>
    </source>
</evidence>
<dbReference type="KEGG" id="ccac:CcaHIS019_0503800"/>
<evidence type="ECO:0000313" key="5">
    <source>
        <dbReference type="Proteomes" id="UP001233271"/>
    </source>
</evidence>
<dbReference type="Proteomes" id="UP001233271">
    <property type="component" value="Chromosome 5"/>
</dbReference>
<feature type="chain" id="PRO_5041405454" description="Mid2 domain-containing protein" evidence="3">
    <location>
        <begin position="19"/>
        <end position="614"/>
    </location>
</feature>
<feature type="compositionally biased region" description="Low complexity" evidence="1">
    <location>
        <begin position="500"/>
        <end position="509"/>
    </location>
</feature>
<feature type="transmembrane region" description="Helical" evidence="2">
    <location>
        <begin position="342"/>
        <end position="366"/>
    </location>
</feature>